<evidence type="ECO:0000256" key="2">
    <source>
        <dbReference type="SAM" id="Phobius"/>
    </source>
</evidence>
<feature type="non-terminal residue" evidence="5">
    <location>
        <position position="1"/>
    </location>
</feature>
<dbReference type="InterPro" id="IPR029021">
    <property type="entry name" value="Prot-tyrosine_phosphatase-like"/>
</dbReference>
<dbReference type="PANTHER" id="PTHR12305">
    <property type="entry name" value="PHOSPHATASE WITH HOMOLOGY TO TENSIN"/>
    <property type="match status" value="1"/>
</dbReference>
<feature type="domain" description="Tyrosine specific protein phosphatases" evidence="3">
    <location>
        <begin position="215"/>
        <end position="272"/>
    </location>
</feature>
<dbReference type="InterPro" id="IPR051281">
    <property type="entry name" value="Dual-spec_lipid-protein_phosph"/>
</dbReference>
<protein>
    <submittedName>
        <fullName evidence="5">Uncharacterized protein</fullName>
    </submittedName>
</protein>
<sequence length="399" mass="45328">FQLLVSAFCIADISVCILSGLTLNKSIESMLPTCVVTVGIGIIMCAHVAIVTCTDGVQSYFARNKVTIIDACLAYISTASAVSTFPIVTPLSFMLQIGRIVARIALQYLQLRDLIWRRRQVIEPAERERAAKLDIFYITPRVLLMPWPITSKQISGDIIRPDLQEYLDNNHRGSVLVFNLCKSQQYGPEVFNGNLRQDIRVNSKFGAVPTIFEMIRFCQAVRDWLDDNPLNVVAVHSLAGTGRAGLMICAWIVYKHRHAKPEDALRVFTNRRCISKLDTPSQTRFLTYFWSLLHEPTPTVIRRRLERVQIRCAPHFFESVLLFPKTSRLPLEYANIKAGIAEIGVVLHEEFRLSLKREGKVACSATLHTAFIENEIVLCENDFDDRMETPEFYVQLTFS</sequence>
<dbReference type="InterPro" id="IPR029023">
    <property type="entry name" value="Tensin_phosphatase"/>
</dbReference>
<keyword evidence="2" id="KW-0472">Membrane</keyword>
<dbReference type="PROSITE" id="PS51181">
    <property type="entry name" value="PPASE_TENSIN"/>
    <property type="match status" value="1"/>
</dbReference>
<accession>A0A0H5R3W1</accession>
<organism evidence="5">
    <name type="scientific">Spongospora subterranea</name>
    <dbReference type="NCBI Taxonomy" id="70186"/>
    <lineage>
        <taxon>Eukaryota</taxon>
        <taxon>Sar</taxon>
        <taxon>Rhizaria</taxon>
        <taxon>Endomyxa</taxon>
        <taxon>Phytomyxea</taxon>
        <taxon>Plasmodiophorida</taxon>
        <taxon>Plasmodiophoridae</taxon>
        <taxon>Spongospora</taxon>
    </lineage>
</organism>
<dbReference type="PROSITE" id="PS50056">
    <property type="entry name" value="TYR_PHOSPHATASE_2"/>
    <property type="match status" value="1"/>
</dbReference>
<reference evidence="5" key="1">
    <citation type="submission" date="2015-04" db="EMBL/GenBank/DDBJ databases">
        <title>The genome sequence of the plant pathogenic Rhizarian Plasmodiophora brassicae reveals insights in its biotrophic life cycle and the origin of chitin synthesis.</title>
        <authorList>
            <person name="Schwelm A."/>
            <person name="Fogelqvist J."/>
            <person name="Knaust A."/>
            <person name="Julke S."/>
            <person name="Lilja T."/>
            <person name="Dhandapani V."/>
            <person name="Bonilla-Rosso G."/>
            <person name="Karlsson M."/>
            <person name="Shevchenko A."/>
            <person name="Choi S.R."/>
            <person name="Kim H.G."/>
            <person name="Park J.Y."/>
            <person name="Lim Y.P."/>
            <person name="Ludwig-Muller J."/>
            <person name="Dixelius C."/>
        </authorList>
    </citation>
    <scope>NUCLEOTIDE SEQUENCE</scope>
    <source>
        <tissue evidence="5">Potato root galls</tissue>
    </source>
</reference>
<feature type="transmembrane region" description="Helical" evidence="2">
    <location>
        <begin position="66"/>
        <end position="85"/>
    </location>
</feature>
<keyword evidence="2" id="KW-0812">Transmembrane</keyword>
<evidence type="ECO:0000259" key="4">
    <source>
        <dbReference type="PROSITE" id="PS51181"/>
    </source>
</evidence>
<keyword evidence="1" id="KW-0378">Hydrolase</keyword>
<dbReference type="AlphaFoldDB" id="A0A0H5R3W1"/>
<dbReference type="GO" id="GO:0016314">
    <property type="term" value="F:phosphatidylinositol-3,4,5-trisphosphate 3-phosphatase activity"/>
    <property type="evidence" value="ECO:0007669"/>
    <property type="project" value="TreeGrafter"/>
</dbReference>
<dbReference type="GO" id="GO:0005829">
    <property type="term" value="C:cytosol"/>
    <property type="evidence" value="ECO:0007669"/>
    <property type="project" value="TreeGrafter"/>
</dbReference>
<feature type="domain" description="Phosphatase tensin-type" evidence="4">
    <location>
        <begin position="124"/>
        <end position="296"/>
    </location>
</feature>
<evidence type="ECO:0000313" key="5">
    <source>
        <dbReference type="EMBL" id="CRZ02709.1"/>
    </source>
</evidence>
<dbReference type="SUPFAM" id="SSF52799">
    <property type="entry name" value="(Phosphotyrosine protein) phosphatases II"/>
    <property type="match status" value="1"/>
</dbReference>
<name>A0A0H5R3W1_9EUKA</name>
<keyword evidence="2" id="KW-1133">Transmembrane helix</keyword>
<dbReference type="Gene3D" id="3.90.190.10">
    <property type="entry name" value="Protein tyrosine phosphatase superfamily"/>
    <property type="match status" value="1"/>
</dbReference>
<dbReference type="InterPro" id="IPR000387">
    <property type="entry name" value="Tyr_Pase_dom"/>
</dbReference>
<evidence type="ECO:0000256" key="1">
    <source>
        <dbReference type="ARBA" id="ARBA00022801"/>
    </source>
</evidence>
<feature type="transmembrane region" description="Helical" evidence="2">
    <location>
        <begin position="30"/>
        <end position="54"/>
    </location>
</feature>
<proteinExistence type="predicted"/>
<evidence type="ECO:0000259" key="3">
    <source>
        <dbReference type="PROSITE" id="PS50056"/>
    </source>
</evidence>
<feature type="non-terminal residue" evidence="5">
    <location>
        <position position="399"/>
    </location>
</feature>
<dbReference type="EMBL" id="HACM01002267">
    <property type="protein sequence ID" value="CRZ02709.1"/>
    <property type="molecule type" value="Transcribed_RNA"/>
</dbReference>